<reference evidence="2 3" key="1">
    <citation type="submission" date="2016-11" db="EMBL/GenBank/DDBJ databases">
        <authorList>
            <person name="Jaros S."/>
            <person name="Januszkiewicz K."/>
            <person name="Wedrychowicz H."/>
        </authorList>
    </citation>
    <scope>NUCLEOTIDE SEQUENCE [LARGE SCALE GENOMIC DNA]</scope>
    <source>
        <strain evidence="2 3">CGMCC 4.5723</strain>
    </source>
</reference>
<evidence type="ECO:0000313" key="2">
    <source>
        <dbReference type="EMBL" id="SHJ32055.1"/>
    </source>
</evidence>
<dbReference type="Proteomes" id="UP000184452">
    <property type="component" value="Unassembled WGS sequence"/>
</dbReference>
<feature type="compositionally biased region" description="Low complexity" evidence="1">
    <location>
        <begin position="20"/>
        <end position="41"/>
    </location>
</feature>
<accession>A0A1M6IC99</accession>
<sequence length="80" mass="7957">MNAPTRTAVVRGSGLPAARAPTAVPSPSGPPGARSAHAARTPPGPPGGAPAVAPWRDTARAGGHRERPLRLRSATEPAKG</sequence>
<organism evidence="2 3">
    <name type="scientific">Nocardiopsis flavescens</name>
    <dbReference type="NCBI Taxonomy" id="758803"/>
    <lineage>
        <taxon>Bacteria</taxon>
        <taxon>Bacillati</taxon>
        <taxon>Actinomycetota</taxon>
        <taxon>Actinomycetes</taxon>
        <taxon>Streptosporangiales</taxon>
        <taxon>Nocardiopsidaceae</taxon>
        <taxon>Nocardiopsis</taxon>
    </lineage>
</organism>
<dbReference type="STRING" id="758803.SAMN05421803_10583"/>
<evidence type="ECO:0000313" key="3">
    <source>
        <dbReference type="Proteomes" id="UP000184452"/>
    </source>
</evidence>
<name>A0A1M6IC99_9ACTN</name>
<protein>
    <submittedName>
        <fullName evidence="2">Uncharacterized protein</fullName>
    </submittedName>
</protein>
<evidence type="ECO:0000256" key="1">
    <source>
        <dbReference type="SAM" id="MobiDB-lite"/>
    </source>
</evidence>
<feature type="compositionally biased region" description="Basic and acidic residues" evidence="1">
    <location>
        <begin position="57"/>
        <end position="69"/>
    </location>
</feature>
<dbReference type="AlphaFoldDB" id="A0A1M6IC99"/>
<dbReference type="EMBL" id="FQZK01000005">
    <property type="protein sequence ID" value="SHJ32055.1"/>
    <property type="molecule type" value="Genomic_DNA"/>
</dbReference>
<keyword evidence="3" id="KW-1185">Reference proteome</keyword>
<proteinExistence type="predicted"/>
<feature type="region of interest" description="Disordered" evidence="1">
    <location>
        <begin position="1"/>
        <end position="80"/>
    </location>
</feature>
<gene>
    <name evidence="2" type="ORF">SAMN05421803_10583</name>
</gene>